<comment type="caution">
    <text evidence="1">The sequence shown here is derived from an EMBL/GenBank/DDBJ whole genome shotgun (WGS) entry which is preliminary data.</text>
</comment>
<evidence type="ECO:0000313" key="2">
    <source>
        <dbReference type="Proteomes" id="UP000616151"/>
    </source>
</evidence>
<name>A0ACC5RA72_9HYPH</name>
<proteinExistence type="predicted"/>
<evidence type="ECO:0000313" key="1">
    <source>
        <dbReference type="EMBL" id="MBK1869273.1"/>
    </source>
</evidence>
<dbReference type="EMBL" id="JAENHL010000008">
    <property type="protein sequence ID" value="MBK1869273.1"/>
    <property type="molecule type" value="Genomic_DNA"/>
</dbReference>
<gene>
    <name evidence="1" type="ORF">JHL16_23130</name>
</gene>
<organism evidence="1 2">
    <name type="scientific">Taklimakanibacter albus</name>
    <dbReference type="NCBI Taxonomy" id="2800327"/>
    <lineage>
        <taxon>Bacteria</taxon>
        <taxon>Pseudomonadati</taxon>
        <taxon>Pseudomonadota</taxon>
        <taxon>Alphaproteobacteria</taxon>
        <taxon>Hyphomicrobiales</taxon>
        <taxon>Aestuariivirgaceae</taxon>
        <taxon>Taklimakanibacter</taxon>
    </lineage>
</organism>
<dbReference type="Proteomes" id="UP000616151">
    <property type="component" value="Unassembled WGS sequence"/>
</dbReference>
<reference evidence="1" key="1">
    <citation type="submission" date="2021-01" db="EMBL/GenBank/DDBJ databases">
        <authorList>
            <person name="Sun Q."/>
        </authorList>
    </citation>
    <scope>NUCLEOTIDE SEQUENCE</scope>
    <source>
        <strain evidence="1">YIM B02566</strain>
    </source>
</reference>
<sequence>MTEELCKEHAKLTEPPPEIEATLAVLSGKWKILILWQLMRRECRFNELRRAIKGVSQHMLTTQLRDLERHGIITRTIFPEVPPRVEYALSEHGESLKNVIRTLATWGHTHLRRQQAATSRPVTRGRKVAAG</sequence>
<accession>A0ACC5RA72</accession>
<protein>
    <submittedName>
        <fullName evidence="1">Helix-turn-helix transcriptional regulator</fullName>
    </submittedName>
</protein>
<keyword evidence="2" id="KW-1185">Reference proteome</keyword>